<evidence type="ECO:0000313" key="2">
    <source>
        <dbReference type="Proteomes" id="UP000316095"/>
    </source>
</evidence>
<dbReference type="EMBL" id="SJPG01000001">
    <property type="protein sequence ID" value="TWT63822.1"/>
    <property type="molecule type" value="Genomic_DNA"/>
</dbReference>
<name>A0A5C5XPY6_9PLAN</name>
<proteinExistence type="predicted"/>
<sequence>MTFALGGKLDLSFLYDQTSLTEPFDVLTDWNSSNQSLISLRMVNQMLGLSTGNLMSLETVLKR</sequence>
<organism evidence="1 2">
    <name type="scientific">Rubinisphaera italica</name>
    <dbReference type="NCBI Taxonomy" id="2527969"/>
    <lineage>
        <taxon>Bacteria</taxon>
        <taxon>Pseudomonadati</taxon>
        <taxon>Planctomycetota</taxon>
        <taxon>Planctomycetia</taxon>
        <taxon>Planctomycetales</taxon>
        <taxon>Planctomycetaceae</taxon>
        <taxon>Rubinisphaera</taxon>
    </lineage>
</organism>
<accession>A0A5C5XPY6</accession>
<comment type="caution">
    <text evidence="1">The sequence shown here is derived from an EMBL/GenBank/DDBJ whole genome shotgun (WGS) entry which is preliminary data.</text>
</comment>
<protein>
    <submittedName>
        <fullName evidence="1">Uncharacterized protein</fullName>
    </submittedName>
</protein>
<keyword evidence="2" id="KW-1185">Reference proteome</keyword>
<dbReference type="Proteomes" id="UP000316095">
    <property type="component" value="Unassembled WGS sequence"/>
</dbReference>
<reference evidence="1 2" key="1">
    <citation type="submission" date="2019-02" db="EMBL/GenBank/DDBJ databases">
        <title>Deep-cultivation of Planctomycetes and their phenomic and genomic characterization uncovers novel biology.</title>
        <authorList>
            <person name="Wiegand S."/>
            <person name="Jogler M."/>
            <person name="Boedeker C."/>
            <person name="Pinto D."/>
            <person name="Vollmers J."/>
            <person name="Rivas-Marin E."/>
            <person name="Kohn T."/>
            <person name="Peeters S.H."/>
            <person name="Heuer A."/>
            <person name="Rast P."/>
            <person name="Oberbeckmann S."/>
            <person name="Bunk B."/>
            <person name="Jeske O."/>
            <person name="Meyerdierks A."/>
            <person name="Storesund J.E."/>
            <person name="Kallscheuer N."/>
            <person name="Luecker S."/>
            <person name="Lage O.M."/>
            <person name="Pohl T."/>
            <person name="Merkel B.J."/>
            <person name="Hornburger P."/>
            <person name="Mueller R.-W."/>
            <person name="Bruemmer F."/>
            <person name="Labrenz M."/>
            <person name="Spormann A.M."/>
            <person name="Op Den Camp H."/>
            <person name="Overmann J."/>
            <person name="Amann R."/>
            <person name="Jetten M.S.M."/>
            <person name="Mascher T."/>
            <person name="Medema M.H."/>
            <person name="Devos D.P."/>
            <person name="Kaster A.-K."/>
            <person name="Ovreas L."/>
            <person name="Rohde M."/>
            <person name="Galperin M.Y."/>
            <person name="Jogler C."/>
        </authorList>
    </citation>
    <scope>NUCLEOTIDE SEQUENCE [LARGE SCALE GENOMIC DNA]</scope>
    <source>
        <strain evidence="1 2">Pan54</strain>
    </source>
</reference>
<evidence type="ECO:0000313" key="1">
    <source>
        <dbReference type="EMBL" id="TWT63822.1"/>
    </source>
</evidence>
<dbReference type="AlphaFoldDB" id="A0A5C5XPY6"/>
<gene>
    <name evidence="1" type="ORF">Pan54_45810</name>
</gene>